<keyword evidence="2" id="KW-1185">Reference proteome</keyword>
<dbReference type="EMBL" id="BSOR01000037">
    <property type="protein sequence ID" value="GLR64669.1"/>
    <property type="molecule type" value="Genomic_DNA"/>
</dbReference>
<dbReference type="Proteomes" id="UP001156682">
    <property type="component" value="Unassembled WGS sequence"/>
</dbReference>
<accession>A0ABQ5ZXF9</accession>
<protein>
    <submittedName>
        <fullName evidence="1">Uncharacterized protein</fullName>
    </submittedName>
</protein>
<reference evidence="2" key="1">
    <citation type="journal article" date="2019" name="Int. J. Syst. Evol. Microbiol.">
        <title>The Global Catalogue of Microorganisms (GCM) 10K type strain sequencing project: providing services to taxonomists for standard genome sequencing and annotation.</title>
        <authorList>
            <consortium name="The Broad Institute Genomics Platform"/>
            <consortium name="The Broad Institute Genome Sequencing Center for Infectious Disease"/>
            <person name="Wu L."/>
            <person name="Ma J."/>
        </authorList>
    </citation>
    <scope>NUCLEOTIDE SEQUENCE [LARGE SCALE GENOMIC DNA]</scope>
    <source>
        <strain evidence="2">NBRC 100033</strain>
    </source>
</reference>
<proteinExistence type="predicted"/>
<sequence>MSTDVKVEFQGAKYRVVHCLGALESFHQSLTHVETHKGTALKRGMVQQIQRLADGHRMSRENFPREGELPKRIDGSSAGYFFAFKRLPIRGYCWQSDSHPNTWFISHYVYKDYQKLKKRDETKVAENWTRIEVGGNER</sequence>
<organism evidence="1 2">
    <name type="scientific">Marinospirillum insulare</name>
    <dbReference type="NCBI Taxonomy" id="217169"/>
    <lineage>
        <taxon>Bacteria</taxon>
        <taxon>Pseudomonadati</taxon>
        <taxon>Pseudomonadota</taxon>
        <taxon>Gammaproteobacteria</taxon>
        <taxon>Oceanospirillales</taxon>
        <taxon>Oceanospirillaceae</taxon>
        <taxon>Marinospirillum</taxon>
    </lineage>
</organism>
<name>A0ABQ5ZXF9_9GAMM</name>
<gene>
    <name evidence="1" type="ORF">GCM10007878_21070</name>
</gene>
<evidence type="ECO:0000313" key="1">
    <source>
        <dbReference type="EMBL" id="GLR64669.1"/>
    </source>
</evidence>
<comment type="caution">
    <text evidence="1">The sequence shown here is derived from an EMBL/GenBank/DDBJ whole genome shotgun (WGS) entry which is preliminary data.</text>
</comment>
<evidence type="ECO:0000313" key="2">
    <source>
        <dbReference type="Proteomes" id="UP001156682"/>
    </source>
</evidence>
<dbReference type="RefSeq" id="WP_051610465.1">
    <property type="nucleotide sequence ID" value="NZ_BSOR01000037.1"/>
</dbReference>